<dbReference type="InterPro" id="IPR015943">
    <property type="entry name" value="WD40/YVTN_repeat-like_dom_sf"/>
</dbReference>
<protein>
    <submittedName>
        <fullName evidence="1">Uncharacterized protein</fullName>
    </submittedName>
</protein>
<sequence length="206" mass="22727">MVRYRQRAKNSNQHIRIYGGCAEVSNIVILDDGVPRELLFRQFVTDIEVDGSNNKWIATLDTGVYYFSSDGQETIYHFTKDNSPLPSNDVLDVAIDATSGQVYFATEKGMVAFNSETSAPVDGLEATYVYPNPVRPSFNINEKKVKIKGITGNVNIKITDIEGNLVTEGESRTNARFKGYNLEVVGGTALWNGKNMSGRTVASESI</sequence>
<organism evidence="1 2">
    <name type="scientific">Lacinutrix neustonica</name>
    <dbReference type="NCBI Taxonomy" id="2980107"/>
    <lineage>
        <taxon>Bacteria</taxon>
        <taxon>Pseudomonadati</taxon>
        <taxon>Bacteroidota</taxon>
        <taxon>Flavobacteriia</taxon>
        <taxon>Flavobacteriales</taxon>
        <taxon>Flavobacteriaceae</taxon>
        <taxon>Lacinutrix</taxon>
    </lineage>
</organism>
<dbReference type="AlphaFoldDB" id="A0A9E8MTU4"/>
<accession>A0A9E8MTU4</accession>
<dbReference type="Proteomes" id="UP001164705">
    <property type="component" value="Chromosome"/>
</dbReference>
<reference evidence="1" key="1">
    <citation type="submission" date="2022-11" db="EMBL/GenBank/DDBJ databases">
        <title>Lacinutrix neustonica HL-RS19T sp. nov., isolated from the surface microlayer sample of brackish Lake Shihwa.</title>
        <authorList>
            <person name="Choi J.Y."/>
            <person name="Hwang C.Y."/>
        </authorList>
    </citation>
    <scope>NUCLEOTIDE SEQUENCE</scope>
    <source>
        <strain evidence="1">HL-RS19</strain>
    </source>
</reference>
<dbReference type="SUPFAM" id="SSF63829">
    <property type="entry name" value="Calcium-dependent phosphotriesterase"/>
    <property type="match status" value="1"/>
</dbReference>
<dbReference type="KEGG" id="lnu:N7U66_11475"/>
<dbReference type="EMBL" id="CP113088">
    <property type="protein sequence ID" value="WAC00864.1"/>
    <property type="molecule type" value="Genomic_DNA"/>
</dbReference>
<keyword evidence="2" id="KW-1185">Reference proteome</keyword>
<evidence type="ECO:0000313" key="1">
    <source>
        <dbReference type="EMBL" id="WAC00864.1"/>
    </source>
</evidence>
<name>A0A9E8MTU4_9FLAO</name>
<gene>
    <name evidence="1" type="ORF">N7U66_11475</name>
</gene>
<dbReference type="RefSeq" id="WP_267675412.1">
    <property type="nucleotide sequence ID" value="NZ_CP113088.1"/>
</dbReference>
<proteinExistence type="predicted"/>
<dbReference type="Gene3D" id="2.130.10.10">
    <property type="entry name" value="YVTN repeat-like/Quinoprotein amine dehydrogenase"/>
    <property type="match status" value="1"/>
</dbReference>
<evidence type="ECO:0000313" key="2">
    <source>
        <dbReference type="Proteomes" id="UP001164705"/>
    </source>
</evidence>